<sequence length="194" mass="21111">METGDWLALTAIIVAVMSIPIAVLATRHWGNRRARISYDIATVPMIPSDAEQGPLQISYHEIPVERPHLVTVTLDNTGPRDLTSDMFDGGAPISVHFDQTFYGLTNREGGVNTLSSALGSSGDDAVVYIKPGLLKRGNRWSFSAVVSGPVIVNCSAPLANTDFVDANHRRLNRAKWRERALQSILAALPSSSFR</sequence>
<feature type="transmembrane region" description="Helical" evidence="1">
    <location>
        <begin position="6"/>
        <end position="25"/>
    </location>
</feature>
<protein>
    <submittedName>
        <fullName evidence="2">Uncharacterized protein</fullName>
    </submittedName>
</protein>
<name>A0A6N9YQA5_9ACTN</name>
<evidence type="ECO:0000313" key="2">
    <source>
        <dbReference type="EMBL" id="NED97127.1"/>
    </source>
</evidence>
<dbReference type="AlphaFoldDB" id="A0A6N9YQA5"/>
<keyword evidence="1" id="KW-0812">Transmembrane</keyword>
<reference evidence="2 3" key="1">
    <citation type="submission" date="2020-02" db="EMBL/GenBank/DDBJ databases">
        <authorList>
            <person name="Li X.-J."/>
            <person name="Feng X.-M."/>
        </authorList>
    </citation>
    <scope>NUCLEOTIDE SEQUENCE [LARGE SCALE GENOMIC DNA]</scope>
    <source>
        <strain evidence="2 3">CGMCC 4.7225</strain>
    </source>
</reference>
<dbReference type="Proteomes" id="UP000469185">
    <property type="component" value="Unassembled WGS sequence"/>
</dbReference>
<gene>
    <name evidence="2" type="ORF">G1H11_17655</name>
</gene>
<accession>A0A6N9YQA5</accession>
<keyword evidence="3" id="KW-1185">Reference proteome</keyword>
<dbReference type="EMBL" id="JAAGOB010000009">
    <property type="protein sequence ID" value="NED97127.1"/>
    <property type="molecule type" value="Genomic_DNA"/>
</dbReference>
<organism evidence="2 3">
    <name type="scientific">Phytoactinopolyspora alkaliphila</name>
    <dbReference type="NCBI Taxonomy" id="1783498"/>
    <lineage>
        <taxon>Bacteria</taxon>
        <taxon>Bacillati</taxon>
        <taxon>Actinomycetota</taxon>
        <taxon>Actinomycetes</taxon>
        <taxon>Jiangellales</taxon>
        <taxon>Jiangellaceae</taxon>
        <taxon>Phytoactinopolyspora</taxon>
    </lineage>
</organism>
<evidence type="ECO:0000256" key="1">
    <source>
        <dbReference type="SAM" id="Phobius"/>
    </source>
</evidence>
<keyword evidence="1" id="KW-0472">Membrane</keyword>
<evidence type="ECO:0000313" key="3">
    <source>
        <dbReference type="Proteomes" id="UP000469185"/>
    </source>
</evidence>
<comment type="caution">
    <text evidence="2">The sequence shown here is derived from an EMBL/GenBank/DDBJ whole genome shotgun (WGS) entry which is preliminary data.</text>
</comment>
<keyword evidence="1" id="KW-1133">Transmembrane helix</keyword>
<dbReference type="RefSeq" id="WP_163819897.1">
    <property type="nucleotide sequence ID" value="NZ_JAAGOB010000009.1"/>
</dbReference>
<proteinExistence type="predicted"/>